<sequence>MVSVKNLSPTVALNREIKLSNSEKGLQTALNVLSDFCKCWKLEVNINKSKVIIFNSNGKTHNYFFKYNNEFLETVKSYCYLGMTLQHTGNLNLCSSLLVEKGRKALFKIKKTIGLNNQCKLLEKLFDSLVVPIALYGSEVWGIGKQHRDSDPFEHLQYKFIKEILGIHCKASNAACLAELNRLPLYTRIEFSAIKYWLHILESNNSLAVKIII</sequence>
<dbReference type="EMBL" id="CAJPWZ010003308">
    <property type="protein sequence ID" value="CAG2256627.1"/>
    <property type="molecule type" value="Genomic_DNA"/>
</dbReference>
<dbReference type="PANTHER" id="PTHR47027:SF20">
    <property type="entry name" value="REVERSE TRANSCRIPTASE-LIKE PROTEIN WITH RNA-DIRECTED DNA POLYMERASE DOMAIN"/>
    <property type="match status" value="1"/>
</dbReference>
<reference evidence="1" key="1">
    <citation type="submission" date="2021-03" db="EMBL/GenBank/DDBJ databases">
        <authorList>
            <person name="Bekaert M."/>
        </authorList>
    </citation>
    <scope>NUCLEOTIDE SEQUENCE</scope>
</reference>
<dbReference type="PANTHER" id="PTHR47027">
    <property type="entry name" value="REVERSE TRANSCRIPTASE DOMAIN-CONTAINING PROTEIN"/>
    <property type="match status" value="1"/>
</dbReference>
<accession>A0A8S3VF63</accession>
<organism evidence="1 2">
    <name type="scientific">Mytilus edulis</name>
    <name type="common">Blue mussel</name>
    <dbReference type="NCBI Taxonomy" id="6550"/>
    <lineage>
        <taxon>Eukaryota</taxon>
        <taxon>Metazoa</taxon>
        <taxon>Spiralia</taxon>
        <taxon>Lophotrochozoa</taxon>
        <taxon>Mollusca</taxon>
        <taxon>Bivalvia</taxon>
        <taxon>Autobranchia</taxon>
        <taxon>Pteriomorphia</taxon>
        <taxon>Mytilida</taxon>
        <taxon>Mytiloidea</taxon>
        <taxon>Mytilidae</taxon>
        <taxon>Mytilinae</taxon>
        <taxon>Mytilus</taxon>
    </lineage>
</organism>
<dbReference type="Proteomes" id="UP000683360">
    <property type="component" value="Unassembled WGS sequence"/>
</dbReference>
<protein>
    <submittedName>
        <fullName evidence="1">Uncharacterized protein</fullName>
    </submittedName>
</protein>
<name>A0A8S3VF63_MYTED</name>
<dbReference type="AlphaFoldDB" id="A0A8S3VF63"/>
<evidence type="ECO:0000313" key="1">
    <source>
        <dbReference type="EMBL" id="CAG2256627.1"/>
    </source>
</evidence>
<evidence type="ECO:0000313" key="2">
    <source>
        <dbReference type="Proteomes" id="UP000683360"/>
    </source>
</evidence>
<dbReference type="OrthoDB" id="6145657at2759"/>
<comment type="caution">
    <text evidence="1">The sequence shown here is derived from an EMBL/GenBank/DDBJ whole genome shotgun (WGS) entry which is preliminary data.</text>
</comment>
<keyword evidence="2" id="KW-1185">Reference proteome</keyword>
<proteinExistence type="predicted"/>
<gene>
    <name evidence="1" type="ORF">MEDL_67945</name>
</gene>